<reference evidence="6 7" key="1">
    <citation type="journal article" date="2015" name="Nat. Commun.">
        <title>Lucilia cuprina genome unlocks parasitic fly biology to underpin future interventions.</title>
        <authorList>
            <person name="Anstead C.A."/>
            <person name="Korhonen P.K."/>
            <person name="Young N.D."/>
            <person name="Hall R.S."/>
            <person name="Jex A.R."/>
            <person name="Murali S.C."/>
            <person name="Hughes D.S."/>
            <person name="Lee S.F."/>
            <person name="Perry T."/>
            <person name="Stroehlein A.J."/>
            <person name="Ansell B.R."/>
            <person name="Breugelmans B."/>
            <person name="Hofmann A."/>
            <person name="Qu J."/>
            <person name="Dugan S."/>
            <person name="Lee S.L."/>
            <person name="Chao H."/>
            <person name="Dinh H."/>
            <person name="Han Y."/>
            <person name="Doddapaneni H.V."/>
            <person name="Worley K.C."/>
            <person name="Muzny D.M."/>
            <person name="Ioannidis P."/>
            <person name="Waterhouse R.M."/>
            <person name="Zdobnov E.M."/>
            <person name="James P.J."/>
            <person name="Bagnall N.H."/>
            <person name="Kotze A.C."/>
            <person name="Gibbs R.A."/>
            <person name="Richards S."/>
            <person name="Batterham P."/>
            <person name="Gasser R.B."/>
        </authorList>
    </citation>
    <scope>NUCLEOTIDE SEQUENCE [LARGE SCALE GENOMIC DNA]</scope>
    <source>
        <strain evidence="6 7">LS</strain>
        <tissue evidence="6">Full body</tissue>
    </source>
</reference>
<feature type="region of interest" description="Disordered" evidence="4">
    <location>
        <begin position="234"/>
        <end position="288"/>
    </location>
</feature>
<dbReference type="EMBL" id="JRES01000301">
    <property type="protein sequence ID" value="KNC32587.1"/>
    <property type="molecule type" value="Genomic_DNA"/>
</dbReference>
<evidence type="ECO:0000256" key="3">
    <source>
        <dbReference type="ARBA" id="ARBA00023242"/>
    </source>
</evidence>
<comment type="caution">
    <text evidence="6">The sequence shown here is derived from an EMBL/GenBank/DDBJ whole genome shotgun (WGS) entry which is preliminary data.</text>
</comment>
<evidence type="ECO:0000313" key="6">
    <source>
        <dbReference type="EMBL" id="KNC32587.1"/>
    </source>
</evidence>
<sequence>MTIQIDKKHLLTFMRSENEKIMDLLLTFNVPDSIEDTDCDAYLLTTSKTVSKSMPAKQNSSSIDELQDRLNTIKNKMKTKKGPISEKARKKKEEKKLKKNKEFKKVLVTAAKSMKNEQAKHSNTNQEDEIENKKDIKPVIPKPVFNEEGKIVFSKFDFAQKKKNSHQNPREILKKIKETDKKINELKEMGETEKALEMKNEIAWKKAFDKVDGKKVKDDPKLLYKAIKKRKVEKKKSKKQWIDRKKKVEQDISSRQKKRNENINKRIKDKQTRKLKRASKKGRIIPGF</sequence>
<proteinExistence type="inferred from homology"/>
<evidence type="ECO:0000313" key="7">
    <source>
        <dbReference type="Proteomes" id="UP000037069"/>
    </source>
</evidence>
<dbReference type="STRING" id="7375.A0A0L0CK49"/>
<name>A0A0L0CK49_LUCCU</name>
<feature type="compositionally biased region" description="Basic residues" evidence="4">
    <location>
        <begin position="88"/>
        <end position="97"/>
    </location>
</feature>
<dbReference type="Pfam" id="PF04935">
    <property type="entry name" value="SURF6"/>
    <property type="match status" value="1"/>
</dbReference>
<protein>
    <submittedName>
        <fullName evidence="6">Putative surfeit locus protein 6</fullName>
    </submittedName>
</protein>
<feature type="domain" description="Ribosomal RNA-processing protein 14/surfeit locus protein 6 C-terminal" evidence="5">
    <location>
        <begin position="86"/>
        <end position="276"/>
    </location>
</feature>
<keyword evidence="7" id="KW-1185">Reference proteome</keyword>
<dbReference type="InterPro" id="IPR007019">
    <property type="entry name" value="SURF6"/>
</dbReference>
<feature type="compositionally biased region" description="Basic and acidic residues" evidence="4">
    <location>
        <begin position="240"/>
        <end position="272"/>
    </location>
</feature>
<dbReference type="PANTHER" id="PTHR14369:SF0">
    <property type="entry name" value="SURFEIT LOCUS PROTEIN 6"/>
    <property type="match status" value="1"/>
</dbReference>
<accession>A0A0L0CK49</accession>
<organism evidence="6 7">
    <name type="scientific">Lucilia cuprina</name>
    <name type="common">Green bottle fly</name>
    <name type="synonym">Australian sheep blowfly</name>
    <dbReference type="NCBI Taxonomy" id="7375"/>
    <lineage>
        <taxon>Eukaryota</taxon>
        <taxon>Metazoa</taxon>
        <taxon>Ecdysozoa</taxon>
        <taxon>Arthropoda</taxon>
        <taxon>Hexapoda</taxon>
        <taxon>Insecta</taxon>
        <taxon>Pterygota</taxon>
        <taxon>Neoptera</taxon>
        <taxon>Endopterygota</taxon>
        <taxon>Diptera</taxon>
        <taxon>Brachycera</taxon>
        <taxon>Muscomorpha</taxon>
        <taxon>Oestroidea</taxon>
        <taxon>Calliphoridae</taxon>
        <taxon>Luciliinae</taxon>
        <taxon>Lucilia</taxon>
    </lineage>
</organism>
<evidence type="ECO:0000256" key="1">
    <source>
        <dbReference type="ARBA" id="ARBA00004123"/>
    </source>
</evidence>
<dbReference type="GO" id="GO:0003677">
    <property type="term" value="F:DNA binding"/>
    <property type="evidence" value="ECO:0007669"/>
    <property type="project" value="TreeGrafter"/>
</dbReference>
<comment type="subcellular location">
    <subcellularLocation>
        <location evidence="1">Nucleus</location>
    </subcellularLocation>
</comment>
<dbReference type="OMA" id="NDIAWKK"/>
<dbReference type="OrthoDB" id="444809at2759"/>
<feature type="compositionally biased region" description="Basic residues" evidence="4">
    <location>
        <begin position="273"/>
        <end position="288"/>
    </location>
</feature>
<dbReference type="AlphaFoldDB" id="A0A0L0CK49"/>
<dbReference type="GO" id="GO:0005730">
    <property type="term" value="C:nucleolus"/>
    <property type="evidence" value="ECO:0007669"/>
    <property type="project" value="TreeGrafter"/>
</dbReference>
<dbReference type="GO" id="GO:0003723">
    <property type="term" value="F:RNA binding"/>
    <property type="evidence" value="ECO:0007669"/>
    <property type="project" value="TreeGrafter"/>
</dbReference>
<dbReference type="GO" id="GO:0042273">
    <property type="term" value="P:ribosomal large subunit biogenesis"/>
    <property type="evidence" value="ECO:0007669"/>
    <property type="project" value="TreeGrafter"/>
</dbReference>
<evidence type="ECO:0000256" key="4">
    <source>
        <dbReference type="SAM" id="MobiDB-lite"/>
    </source>
</evidence>
<dbReference type="Proteomes" id="UP000037069">
    <property type="component" value="Unassembled WGS sequence"/>
</dbReference>
<dbReference type="PANTHER" id="PTHR14369">
    <property type="entry name" value="SURFEIT LOCUS PROTEIN 6"/>
    <property type="match status" value="1"/>
</dbReference>
<evidence type="ECO:0000259" key="5">
    <source>
        <dbReference type="Pfam" id="PF04935"/>
    </source>
</evidence>
<dbReference type="InterPro" id="IPR029190">
    <property type="entry name" value="Rrp14/SURF6_C"/>
</dbReference>
<evidence type="ECO:0000256" key="2">
    <source>
        <dbReference type="ARBA" id="ARBA00005904"/>
    </source>
</evidence>
<comment type="similarity">
    <text evidence="2">Belongs to the SURF6 family.</text>
</comment>
<keyword evidence="3" id="KW-0539">Nucleus</keyword>
<feature type="region of interest" description="Disordered" evidence="4">
    <location>
        <begin position="78"/>
        <end position="97"/>
    </location>
</feature>
<dbReference type="GO" id="GO:0042274">
    <property type="term" value="P:ribosomal small subunit biogenesis"/>
    <property type="evidence" value="ECO:0007669"/>
    <property type="project" value="TreeGrafter"/>
</dbReference>
<gene>
    <name evidence="6" type="ORF">FF38_13086</name>
</gene>